<gene>
    <name evidence="3" type="ORF">PILCRDRAFT_828352</name>
</gene>
<dbReference type="Pfam" id="PF22893">
    <property type="entry name" value="ULD_2"/>
    <property type="match status" value="1"/>
</dbReference>
<protein>
    <recommendedName>
        <fullName evidence="2">Ubiquitin-like domain-containing protein</fullName>
    </recommendedName>
</protein>
<dbReference type="InParanoid" id="A0A0C3BAK1"/>
<feature type="region of interest" description="Disordered" evidence="1">
    <location>
        <begin position="388"/>
        <end position="447"/>
    </location>
</feature>
<reference evidence="3 4" key="1">
    <citation type="submission" date="2014-04" db="EMBL/GenBank/DDBJ databases">
        <authorList>
            <consortium name="DOE Joint Genome Institute"/>
            <person name="Kuo A."/>
            <person name="Tarkka M."/>
            <person name="Buscot F."/>
            <person name="Kohler A."/>
            <person name="Nagy L.G."/>
            <person name="Floudas D."/>
            <person name="Copeland A."/>
            <person name="Barry K.W."/>
            <person name="Cichocki N."/>
            <person name="Veneault-Fourrey C."/>
            <person name="LaButti K."/>
            <person name="Lindquist E.A."/>
            <person name="Lipzen A."/>
            <person name="Lundell T."/>
            <person name="Morin E."/>
            <person name="Murat C."/>
            <person name="Sun H."/>
            <person name="Tunlid A."/>
            <person name="Henrissat B."/>
            <person name="Grigoriev I.V."/>
            <person name="Hibbett D.S."/>
            <person name="Martin F."/>
            <person name="Nordberg H.P."/>
            <person name="Cantor M.N."/>
            <person name="Hua S.X."/>
        </authorList>
    </citation>
    <scope>NUCLEOTIDE SEQUENCE [LARGE SCALE GENOMIC DNA]</scope>
    <source>
        <strain evidence="3 4">F 1598</strain>
    </source>
</reference>
<evidence type="ECO:0000256" key="1">
    <source>
        <dbReference type="SAM" id="MobiDB-lite"/>
    </source>
</evidence>
<accession>A0A0C3BAK1</accession>
<feature type="domain" description="Ubiquitin-like" evidence="2">
    <location>
        <begin position="258"/>
        <end position="339"/>
    </location>
</feature>
<dbReference type="InterPro" id="IPR054464">
    <property type="entry name" value="ULD_fung"/>
</dbReference>
<evidence type="ECO:0000313" key="4">
    <source>
        <dbReference type="Proteomes" id="UP000054166"/>
    </source>
</evidence>
<dbReference type="HOGENOM" id="CLU_374323_0_0_1"/>
<reference evidence="4" key="2">
    <citation type="submission" date="2015-01" db="EMBL/GenBank/DDBJ databases">
        <title>Evolutionary Origins and Diversification of the Mycorrhizal Mutualists.</title>
        <authorList>
            <consortium name="DOE Joint Genome Institute"/>
            <consortium name="Mycorrhizal Genomics Consortium"/>
            <person name="Kohler A."/>
            <person name="Kuo A."/>
            <person name="Nagy L.G."/>
            <person name="Floudas D."/>
            <person name="Copeland A."/>
            <person name="Barry K.W."/>
            <person name="Cichocki N."/>
            <person name="Veneault-Fourrey C."/>
            <person name="LaButti K."/>
            <person name="Lindquist E.A."/>
            <person name="Lipzen A."/>
            <person name="Lundell T."/>
            <person name="Morin E."/>
            <person name="Murat C."/>
            <person name="Riley R."/>
            <person name="Ohm R."/>
            <person name="Sun H."/>
            <person name="Tunlid A."/>
            <person name="Henrissat B."/>
            <person name="Grigoriev I.V."/>
            <person name="Hibbett D.S."/>
            <person name="Martin F."/>
        </authorList>
    </citation>
    <scope>NUCLEOTIDE SEQUENCE [LARGE SCALE GENOMIC DNA]</scope>
    <source>
        <strain evidence="4">F 1598</strain>
    </source>
</reference>
<sequence length="742" mass="84409">MDSSYSNIDARQSNFSHVGRDQNHIHVQKTYNINNTTYHQTVYFSLFGSPQADRHVPISLSNHLPRLISSPETLPPRSLVACRSSDAVFVVDNTTGLIDQITRFLLDRNHSSNDRRDLALELESLHQTLTLIKLTIQKYNDTPLGQSLANLITPEVNGCSAALQALLDSTEDIRLCLSSTSISHLWRQVWRPMLRDKFTLLLRKKLSYSRQLFQELLVTLHSVALTELGTELHAGLATLQRFHGFNHQILPSLYHIKLNTVDVLNHLGEIIPVPTIFCSTWKDFHYIVQVHCRNRVGIDFIERGDYEVICAENSQIVRPSELAHTVQPGMKLEMSILLRPEIAFQDAKETCPRCHHINLNATVDLGWIQCRKCSGLFQIAGANQNRRDNESIAGHTDKRRGGIVDEYKEGNSAQNGDEEIVSPASQRNETDPGELSTTGKRPEREKHDTQFFRRIRVICMNDDPAWSIGLSPNLIEINDVLEHLLDGPQHVVNVDDRMERARESFNKIELWHKAQSAPANIAVMKAARTVSRDYAEAIELGVKAASHGIAFVSDIINLCEHLSQNPDGGVSLFFAETRMTVQLAHTDAKSSYEQFRAIRQKLLQIIRGALVQQKQMKIGSDNRQRSTKEQDYTGALMLLHKASDDMSELVNCVSKFTNWWSKAETMISTLEKQMPIDVRRMSTTRVDVVRKNWAIVEKEIEEYRRNLDALNDFYFADKKHTPATKIKKLKAVFMRNSTGHTR</sequence>
<keyword evidence="4" id="KW-1185">Reference proteome</keyword>
<dbReference type="Proteomes" id="UP000054166">
    <property type="component" value="Unassembled WGS sequence"/>
</dbReference>
<dbReference type="EMBL" id="KN833062">
    <property type="protein sequence ID" value="KIM74362.1"/>
    <property type="molecule type" value="Genomic_DNA"/>
</dbReference>
<dbReference type="OrthoDB" id="3271094at2759"/>
<feature type="compositionally biased region" description="Basic and acidic residues" evidence="1">
    <location>
        <begin position="388"/>
        <end position="409"/>
    </location>
</feature>
<evidence type="ECO:0000259" key="2">
    <source>
        <dbReference type="Pfam" id="PF22893"/>
    </source>
</evidence>
<proteinExistence type="predicted"/>
<evidence type="ECO:0000313" key="3">
    <source>
        <dbReference type="EMBL" id="KIM74362.1"/>
    </source>
</evidence>
<name>A0A0C3BAK1_PILCF</name>
<dbReference type="AlphaFoldDB" id="A0A0C3BAK1"/>
<organism evidence="3 4">
    <name type="scientific">Piloderma croceum (strain F 1598)</name>
    <dbReference type="NCBI Taxonomy" id="765440"/>
    <lineage>
        <taxon>Eukaryota</taxon>
        <taxon>Fungi</taxon>
        <taxon>Dikarya</taxon>
        <taxon>Basidiomycota</taxon>
        <taxon>Agaricomycotina</taxon>
        <taxon>Agaricomycetes</taxon>
        <taxon>Agaricomycetidae</taxon>
        <taxon>Atheliales</taxon>
        <taxon>Atheliaceae</taxon>
        <taxon>Piloderma</taxon>
    </lineage>
</organism>